<evidence type="ECO:0000313" key="2">
    <source>
        <dbReference type="EMBL" id="MBB4891567.1"/>
    </source>
</evidence>
<comment type="caution">
    <text evidence="2">The sequence shown here is derived from an EMBL/GenBank/DDBJ whole genome shotgun (WGS) entry which is preliminary data.</text>
</comment>
<dbReference type="SMART" id="SM00530">
    <property type="entry name" value="HTH_XRE"/>
    <property type="match status" value="1"/>
</dbReference>
<dbReference type="InterPro" id="IPR001387">
    <property type="entry name" value="Cro/C1-type_HTH"/>
</dbReference>
<dbReference type="CDD" id="cd00093">
    <property type="entry name" value="HTH_XRE"/>
    <property type="match status" value="1"/>
</dbReference>
<dbReference type="GO" id="GO:0003677">
    <property type="term" value="F:DNA binding"/>
    <property type="evidence" value="ECO:0007669"/>
    <property type="project" value="UniProtKB-KW"/>
</dbReference>
<keyword evidence="3" id="KW-1185">Reference proteome</keyword>
<keyword evidence="2" id="KW-0238">DNA-binding</keyword>
<dbReference type="Gene3D" id="1.10.260.40">
    <property type="entry name" value="lambda repressor-like DNA-binding domains"/>
    <property type="match status" value="1"/>
</dbReference>
<accession>A0A7W7LJW1</accession>
<sequence>MTFHATTARQAMGSFDLGLLIRSRRHARRPRMTQAALGALIGYSESWVCRVEKGDLVPPWDTVARIADVLGIAPMELMKAAHPPERSVTRVEATGDPRAFPAATVTTAVSGDREDGTVRRRQFLAGAVGISAATVSGTPTEAAARRLVTADPSSALEAALFQPPGAAPVSLALLGPALRAARGDFRRARYAKLGAGLPGLLATAEVTRDTLAGRDRETASGMVARAYSLACELAIKTRSGTAWVAADRALTAARVSGQAAPLGEAARVLAVTMRQAGRAHAALEVLSDACRTLADLDEPQAQGTRAALLLTAAYTAAQTGDRGGALDLAGEAAEAGGRLAYGSEADHFTLQATPEQCAAFHISIFNALGTPDDGVGYARRIDPAVFPTAERRARFWTDTARMWHQIGRPQQTYAALRAIEQQAPEEARRPSVRALTADLVYAPVSLPGLREYAVRTGAIHG</sequence>
<reference evidence="2 3" key="1">
    <citation type="submission" date="2020-08" db="EMBL/GenBank/DDBJ databases">
        <title>Genomic Encyclopedia of Type Strains, Phase III (KMG-III): the genomes of soil and plant-associated and newly described type strains.</title>
        <authorList>
            <person name="Whitman W."/>
        </authorList>
    </citation>
    <scope>NUCLEOTIDE SEQUENCE [LARGE SCALE GENOMIC DNA]</scope>
    <source>
        <strain evidence="2 3">CECT 3266</strain>
    </source>
</reference>
<gene>
    <name evidence="2" type="ORF">FHS39_000567</name>
</gene>
<dbReference type="InterPro" id="IPR010982">
    <property type="entry name" value="Lambda_DNA-bd_dom_sf"/>
</dbReference>
<feature type="domain" description="HTH cro/C1-type" evidence="1">
    <location>
        <begin position="21"/>
        <end position="77"/>
    </location>
</feature>
<organism evidence="2 3">
    <name type="scientific">Streptomyces olivoverticillatus</name>
    <dbReference type="NCBI Taxonomy" id="66427"/>
    <lineage>
        <taxon>Bacteria</taxon>
        <taxon>Bacillati</taxon>
        <taxon>Actinomycetota</taxon>
        <taxon>Actinomycetes</taxon>
        <taxon>Kitasatosporales</taxon>
        <taxon>Streptomycetaceae</taxon>
        <taxon>Streptomyces</taxon>
    </lineage>
</organism>
<dbReference type="Proteomes" id="UP000556084">
    <property type="component" value="Unassembled WGS sequence"/>
</dbReference>
<evidence type="ECO:0000313" key="3">
    <source>
        <dbReference type="Proteomes" id="UP000556084"/>
    </source>
</evidence>
<evidence type="ECO:0000259" key="1">
    <source>
        <dbReference type="PROSITE" id="PS50943"/>
    </source>
</evidence>
<protein>
    <submittedName>
        <fullName evidence="2">DNA-binding XRE family transcriptional regulator</fullName>
    </submittedName>
</protein>
<dbReference type="EMBL" id="JACHJH010000001">
    <property type="protein sequence ID" value="MBB4891567.1"/>
    <property type="molecule type" value="Genomic_DNA"/>
</dbReference>
<dbReference type="AlphaFoldDB" id="A0A7W7LJW1"/>
<proteinExistence type="predicted"/>
<dbReference type="PROSITE" id="PS50943">
    <property type="entry name" value="HTH_CROC1"/>
    <property type="match status" value="1"/>
</dbReference>
<name>A0A7W7LJW1_9ACTN</name>
<dbReference type="Pfam" id="PF13560">
    <property type="entry name" value="HTH_31"/>
    <property type="match status" value="1"/>
</dbReference>
<dbReference type="RefSeq" id="WP_246469766.1">
    <property type="nucleotide sequence ID" value="NZ_JACHJH010000001.1"/>
</dbReference>
<dbReference type="SUPFAM" id="SSF47413">
    <property type="entry name" value="lambda repressor-like DNA-binding domains"/>
    <property type="match status" value="1"/>
</dbReference>